<name>A0A7I4FQQ3_PHYPA</name>
<dbReference type="Proteomes" id="UP000006727">
    <property type="component" value="Chromosome 5"/>
</dbReference>
<organism evidence="1 2">
    <name type="scientific">Physcomitrium patens</name>
    <name type="common">Spreading-leaved earth moss</name>
    <name type="synonym">Physcomitrella patens</name>
    <dbReference type="NCBI Taxonomy" id="3218"/>
    <lineage>
        <taxon>Eukaryota</taxon>
        <taxon>Viridiplantae</taxon>
        <taxon>Streptophyta</taxon>
        <taxon>Embryophyta</taxon>
        <taxon>Bryophyta</taxon>
        <taxon>Bryophytina</taxon>
        <taxon>Bryopsida</taxon>
        <taxon>Funariidae</taxon>
        <taxon>Funariales</taxon>
        <taxon>Funariaceae</taxon>
        <taxon>Physcomitrium</taxon>
    </lineage>
</organism>
<evidence type="ECO:0000313" key="2">
    <source>
        <dbReference type="Proteomes" id="UP000006727"/>
    </source>
</evidence>
<reference evidence="1 2" key="2">
    <citation type="journal article" date="2018" name="Plant J.">
        <title>The Physcomitrella patens chromosome-scale assembly reveals moss genome structure and evolution.</title>
        <authorList>
            <person name="Lang D."/>
            <person name="Ullrich K.K."/>
            <person name="Murat F."/>
            <person name="Fuchs J."/>
            <person name="Jenkins J."/>
            <person name="Haas F.B."/>
            <person name="Piednoel M."/>
            <person name="Gundlach H."/>
            <person name="Van Bel M."/>
            <person name="Meyberg R."/>
            <person name="Vives C."/>
            <person name="Morata J."/>
            <person name="Symeonidi A."/>
            <person name="Hiss M."/>
            <person name="Muchero W."/>
            <person name="Kamisugi Y."/>
            <person name="Saleh O."/>
            <person name="Blanc G."/>
            <person name="Decker E.L."/>
            <person name="van Gessel N."/>
            <person name="Grimwood J."/>
            <person name="Hayes R.D."/>
            <person name="Graham S.W."/>
            <person name="Gunter L.E."/>
            <person name="McDaniel S.F."/>
            <person name="Hoernstein S.N.W."/>
            <person name="Larsson A."/>
            <person name="Li F.W."/>
            <person name="Perroud P.F."/>
            <person name="Phillips J."/>
            <person name="Ranjan P."/>
            <person name="Rokshar D.S."/>
            <person name="Rothfels C.J."/>
            <person name="Schneider L."/>
            <person name="Shu S."/>
            <person name="Stevenson D.W."/>
            <person name="Thummler F."/>
            <person name="Tillich M."/>
            <person name="Villarreal Aguilar J.C."/>
            <person name="Widiez T."/>
            <person name="Wong G.K."/>
            <person name="Wymore A."/>
            <person name="Zhang Y."/>
            <person name="Zimmer A.D."/>
            <person name="Quatrano R.S."/>
            <person name="Mayer K.F.X."/>
            <person name="Goodstein D."/>
            <person name="Casacuberta J.M."/>
            <person name="Vandepoele K."/>
            <person name="Reski R."/>
            <person name="Cuming A.C."/>
            <person name="Tuskan G.A."/>
            <person name="Maumus F."/>
            <person name="Salse J."/>
            <person name="Schmutz J."/>
            <person name="Rensing S.A."/>
        </authorList>
    </citation>
    <scope>NUCLEOTIDE SEQUENCE [LARGE SCALE GENOMIC DNA]</scope>
    <source>
        <strain evidence="1 2">cv. Gransden 2004</strain>
    </source>
</reference>
<dbReference type="Gramene" id="Pp3c5_23100V3.2">
    <property type="protein sequence ID" value="Pp3c5_23100V3.2"/>
    <property type="gene ID" value="Pp3c5_23100"/>
</dbReference>
<dbReference type="EnsemblPlants" id="Pp3c5_23100V3.2">
    <property type="protein sequence ID" value="Pp3c5_23100V3.2"/>
    <property type="gene ID" value="Pp3c5_23100"/>
</dbReference>
<dbReference type="GeneID" id="112282635"/>
<dbReference type="InParanoid" id="A0A7I4FQQ3"/>
<keyword evidence="2" id="KW-1185">Reference proteome</keyword>
<evidence type="ECO:0000313" key="1">
    <source>
        <dbReference type="EnsemblPlants" id="Pp3c5_23100V3.2"/>
    </source>
</evidence>
<dbReference type="AlphaFoldDB" id="A0A7I4FQQ3"/>
<dbReference type="RefSeq" id="XP_073390422.1">
    <property type="nucleotide sequence ID" value="XM_073534321.1"/>
</dbReference>
<dbReference type="EMBL" id="ABEU02000005">
    <property type="status" value="NOT_ANNOTATED_CDS"/>
    <property type="molecule type" value="Genomic_DNA"/>
</dbReference>
<accession>A0A7I4FQQ3</accession>
<reference evidence="1 2" key="1">
    <citation type="journal article" date="2008" name="Science">
        <title>The Physcomitrella genome reveals evolutionary insights into the conquest of land by plants.</title>
        <authorList>
            <person name="Rensing S."/>
            <person name="Lang D."/>
            <person name="Zimmer A."/>
            <person name="Terry A."/>
            <person name="Salamov A."/>
            <person name="Shapiro H."/>
            <person name="Nishiyama T."/>
            <person name="Perroud P.-F."/>
            <person name="Lindquist E."/>
            <person name="Kamisugi Y."/>
            <person name="Tanahashi T."/>
            <person name="Sakakibara K."/>
            <person name="Fujita T."/>
            <person name="Oishi K."/>
            <person name="Shin-I T."/>
            <person name="Kuroki Y."/>
            <person name="Toyoda A."/>
            <person name="Suzuki Y."/>
            <person name="Hashimoto A."/>
            <person name="Yamaguchi K."/>
            <person name="Sugano A."/>
            <person name="Kohara Y."/>
            <person name="Fujiyama A."/>
            <person name="Anterola A."/>
            <person name="Aoki S."/>
            <person name="Ashton N."/>
            <person name="Barbazuk W.B."/>
            <person name="Barker E."/>
            <person name="Bennetzen J."/>
            <person name="Bezanilla M."/>
            <person name="Blankenship R."/>
            <person name="Cho S.H."/>
            <person name="Dutcher S."/>
            <person name="Estelle M."/>
            <person name="Fawcett J.A."/>
            <person name="Gundlach H."/>
            <person name="Hanada K."/>
            <person name="Heyl A."/>
            <person name="Hicks K.A."/>
            <person name="Hugh J."/>
            <person name="Lohr M."/>
            <person name="Mayer K."/>
            <person name="Melkozernov A."/>
            <person name="Murata T."/>
            <person name="Nelson D."/>
            <person name="Pils B."/>
            <person name="Prigge M."/>
            <person name="Reiss B."/>
            <person name="Renner T."/>
            <person name="Rombauts S."/>
            <person name="Rushton P."/>
            <person name="Sanderfoot A."/>
            <person name="Schween G."/>
            <person name="Shiu S.-H."/>
            <person name="Stueber K."/>
            <person name="Theodoulou F.L."/>
            <person name="Tu H."/>
            <person name="Van de Peer Y."/>
            <person name="Verrier P.J."/>
            <person name="Waters E."/>
            <person name="Wood A."/>
            <person name="Yang L."/>
            <person name="Cove D."/>
            <person name="Cuming A."/>
            <person name="Hasebe M."/>
            <person name="Lucas S."/>
            <person name="Mishler D.B."/>
            <person name="Reski R."/>
            <person name="Grigoriev I."/>
            <person name="Quatrano R.S."/>
            <person name="Boore J.L."/>
        </authorList>
    </citation>
    <scope>NUCLEOTIDE SEQUENCE [LARGE SCALE GENOMIC DNA]</scope>
    <source>
        <strain evidence="1 2">cv. Gransden 2004</strain>
    </source>
</reference>
<proteinExistence type="predicted"/>
<reference evidence="1" key="3">
    <citation type="submission" date="2020-12" db="UniProtKB">
        <authorList>
            <consortium name="EnsemblPlants"/>
        </authorList>
    </citation>
    <scope>IDENTIFICATION</scope>
</reference>
<protein>
    <submittedName>
        <fullName evidence="1">Uncharacterized protein</fullName>
    </submittedName>
</protein>
<sequence>MVGVASQDLFQDGNRQDKVNERITVPNYGGSVSIALLLSMLSGEPGRLSMRIVVVPFLNPLRKYFEHLSMIDSQKLRLSSDLERAMPLAKYKSLNKTLISNTHRTSRSKSSIHQRICELGIKTTRRSGHYAHLQQLALNRLTDKDITGII</sequence>